<evidence type="ECO:0000256" key="6">
    <source>
        <dbReference type="ARBA" id="ARBA00023121"/>
    </source>
</evidence>
<dbReference type="PROSITE" id="PS51257">
    <property type="entry name" value="PROKAR_LIPOPROTEIN"/>
    <property type="match status" value="1"/>
</dbReference>
<evidence type="ECO:0000256" key="2">
    <source>
        <dbReference type="ARBA" id="ARBA00004635"/>
    </source>
</evidence>
<protein>
    <recommendedName>
        <fullName evidence="12">Lipocalin/cytosolic fatty-acid binding domain-containing protein</fullName>
    </recommendedName>
</protein>
<dbReference type="InterPro" id="IPR000566">
    <property type="entry name" value="Lipocln_cytosolic_FA-bd_dom"/>
</dbReference>
<dbReference type="PIRSF" id="PIRSF036893">
    <property type="entry name" value="Lipocalin_ApoD"/>
    <property type="match status" value="1"/>
</dbReference>
<feature type="domain" description="Lipocalin/cytosolic fatty-acid binding" evidence="12">
    <location>
        <begin position="32"/>
        <end position="171"/>
    </location>
</feature>
<dbReference type="GO" id="GO:0009279">
    <property type="term" value="C:cell outer membrane"/>
    <property type="evidence" value="ECO:0007669"/>
    <property type="project" value="UniProtKB-SubCell"/>
</dbReference>
<dbReference type="GO" id="GO:0006950">
    <property type="term" value="P:response to stress"/>
    <property type="evidence" value="ECO:0007669"/>
    <property type="project" value="UniProtKB-ARBA"/>
</dbReference>
<dbReference type="PROSITE" id="PS00213">
    <property type="entry name" value="LIPOCALIN"/>
    <property type="match status" value="1"/>
</dbReference>
<comment type="subcellular location">
    <subcellularLocation>
        <location evidence="1">Cell outer membrane</location>
    </subcellularLocation>
    <subcellularLocation>
        <location evidence="2">Membrane</location>
        <topology evidence="2">Lipid-anchor</topology>
    </subcellularLocation>
</comment>
<evidence type="ECO:0000313" key="13">
    <source>
        <dbReference type="EMBL" id="KKN90567.1"/>
    </source>
</evidence>
<comment type="subunit">
    <text evidence="4">Homodimer.</text>
</comment>
<dbReference type="FunFam" id="2.40.128.20:FF:000002">
    <property type="entry name" value="Outer membrane lipoprotein Blc"/>
    <property type="match status" value="1"/>
</dbReference>
<organism evidence="13">
    <name type="scientific">marine sediment metagenome</name>
    <dbReference type="NCBI Taxonomy" id="412755"/>
    <lineage>
        <taxon>unclassified sequences</taxon>
        <taxon>metagenomes</taxon>
        <taxon>ecological metagenomes</taxon>
    </lineage>
</organism>
<dbReference type="EMBL" id="LAZR01000109">
    <property type="protein sequence ID" value="KKN90567.1"/>
    <property type="molecule type" value="Genomic_DNA"/>
</dbReference>
<reference evidence="13" key="1">
    <citation type="journal article" date="2015" name="Nature">
        <title>Complex archaea that bridge the gap between prokaryotes and eukaryotes.</title>
        <authorList>
            <person name="Spang A."/>
            <person name="Saw J.H."/>
            <person name="Jorgensen S.L."/>
            <person name="Zaremba-Niedzwiedzka K."/>
            <person name="Martijn J."/>
            <person name="Lind A.E."/>
            <person name="van Eijk R."/>
            <person name="Schleper C."/>
            <person name="Guy L."/>
            <person name="Ettema T.J."/>
        </authorList>
    </citation>
    <scope>NUCLEOTIDE SEQUENCE</scope>
</reference>
<evidence type="ECO:0000256" key="4">
    <source>
        <dbReference type="ARBA" id="ARBA00011738"/>
    </source>
</evidence>
<accession>A0A0F9USV4</accession>
<dbReference type="GO" id="GO:0008289">
    <property type="term" value="F:lipid binding"/>
    <property type="evidence" value="ECO:0007669"/>
    <property type="project" value="UniProtKB-KW"/>
</dbReference>
<keyword evidence="6" id="KW-0446">Lipid-binding</keyword>
<evidence type="ECO:0000256" key="3">
    <source>
        <dbReference type="ARBA" id="ARBA00006889"/>
    </source>
</evidence>
<dbReference type="Gene3D" id="2.40.128.20">
    <property type="match status" value="1"/>
</dbReference>
<gene>
    <name evidence="13" type="ORF">LCGC14_0227090</name>
</gene>
<proteinExistence type="inferred from homology"/>
<evidence type="ECO:0000256" key="7">
    <source>
        <dbReference type="ARBA" id="ARBA00023136"/>
    </source>
</evidence>
<comment type="caution">
    <text evidence="13">The sequence shown here is derived from an EMBL/GenBank/DDBJ whole genome shotgun (WGS) entry which is preliminary data.</text>
</comment>
<keyword evidence="7" id="KW-0472">Membrane</keyword>
<evidence type="ECO:0000256" key="5">
    <source>
        <dbReference type="ARBA" id="ARBA00022729"/>
    </source>
</evidence>
<name>A0A0F9USV4_9ZZZZ</name>
<dbReference type="InterPro" id="IPR002446">
    <property type="entry name" value="Lipocalin_bac"/>
</dbReference>
<evidence type="ECO:0000259" key="12">
    <source>
        <dbReference type="Pfam" id="PF08212"/>
    </source>
</evidence>
<evidence type="ECO:0000256" key="9">
    <source>
        <dbReference type="ARBA" id="ARBA00023237"/>
    </source>
</evidence>
<dbReference type="Pfam" id="PF08212">
    <property type="entry name" value="Lipocalin_2"/>
    <property type="match status" value="1"/>
</dbReference>
<dbReference type="PANTHER" id="PTHR10612">
    <property type="entry name" value="APOLIPOPROTEIN D"/>
    <property type="match status" value="1"/>
</dbReference>
<dbReference type="SUPFAM" id="SSF50814">
    <property type="entry name" value="Lipocalins"/>
    <property type="match status" value="1"/>
</dbReference>
<dbReference type="CDD" id="cd19438">
    <property type="entry name" value="lipocalin_Blc-like"/>
    <property type="match status" value="1"/>
</dbReference>
<dbReference type="InterPro" id="IPR047202">
    <property type="entry name" value="Lipocalin_Blc-like_dom"/>
</dbReference>
<dbReference type="InterPro" id="IPR022272">
    <property type="entry name" value="Lipocalin_CS"/>
</dbReference>
<comment type="similarity">
    <text evidence="3 11">Belongs to the calycin superfamily. Lipocalin family.</text>
</comment>
<dbReference type="AlphaFoldDB" id="A0A0F9USV4"/>
<evidence type="ECO:0000256" key="8">
    <source>
        <dbReference type="ARBA" id="ARBA00023139"/>
    </source>
</evidence>
<keyword evidence="8" id="KW-0564">Palmitate</keyword>
<sequence>MIVWRVLVLLGVMATAGCVKLPAGVEPVSGFEVERYLGAWYEIARLDHSFERGLSNVTAEYSLRDDGGIKVLNRGYSAEEGEWNEAEGKAYFVDEKDTGHLKVSFFGPFYSSYAVFGLDQQDYQYAWVSGYNTDYLWLLAREPEVSDELIEAFIEKAERLGFDTDELIFVEHGLEPATDRAP</sequence>
<keyword evidence="5" id="KW-0732">Signal</keyword>
<dbReference type="PRINTS" id="PR01171">
    <property type="entry name" value="BCTLIPOCALIN"/>
</dbReference>
<keyword evidence="9" id="KW-0998">Cell outer membrane</keyword>
<evidence type="ECO:0000256" key="11">
    <source>
        <dbReference type="PIRNR" id="PIRNR036893"/>
    </source>
</evidence>
<dbReference type="InterPro" id="IPR022271">
    <property type="entry name" value="Lipocalin_ApoD"/>
</dbReference>
<evidence type="ECO:0000256" key="10">
    <source>
        <dbReference type="ARBA" id="ARBA00023288"/>
    </source>
</evidence>
<dbReference type="PANTHER" id="PTHR10612:SF34">
    <property type="entry name" value="APOLIPOPROTEIN D"/>
    <property type="match status" value="1"/>
</dbReference>
<evidence type="ECO:0000256" key="1">
    <source>
        <dbReference type="ARBA" id="ARBA00004442"/>
    </source>
</evidence>
<keyword evidence="10" id="KW-0449">Lipoprotein</keyword>
<dbReference type="InterPro" id="IPR012674">
    <property type="entry name" value="Calycin"/>
</dbReference>